<evidence type="ECO:0000256" key="1">
    <source>
        <dbReference type="SAM" id="MobiDB-lite"/>
    </source>
</evidence>
<feature type="region of interest" description="Disordered" evidence="1">
    <location>
        <begin position="476"/>
        <end position="503"/>
    </location>
</feature>
<name>A0A5C2SIF1_9APHY</name>
<dbReference type="SUPFAM" id="SSF81383">
    <property type="entry name" value="F-box domain"/>
    <property type="match status" value="1"/>
</dbReference>
<dbReference type="AlphaFoldDB" id="A0A5C2SIF1"/>
<dbReference type="STRING" id="1328759.A0A5C2SIF1"/>
<dbReference type="Gene3D" id="1.20.1280.50">
    <property type="match status" value="1"/>
</dbReference>
<sequence length="582" mass="63245">MRLQDLDDDILIQLFTLLPVASILILRQTCTHFSQISRLRFVWQNVCRTQVLAHGYPFQCRRLARADAPELERLVRHALRLAAFWSTPSDAPRRSVDFQASTGTGVSHVRLLPGRGGRYLLTVYKGIWSMISCWDLGSVPSAPTTPTPTPTVTKVADWCPRNTIFSGFVVNTEPDSDAALAVAVQHGGGTQSIELLTIFPGDDDGDGDDGEPPAFKSVGNIATGFHPVALRGDLIAFSDDASETVVMNWRKNTFALLKSSQRPVDEHFQYNRCLQVVFAHRSILIVRARSVELFPEPELRPADGEYVTYAPVGFHTFGWIDGVAVVPQCGTTVDANDVVKASGHEPLSILLRAESDDPWASDVHTLEQFVLHPNPAFDNHSNSNSASPPPSSLPDGSSQPSDPDVQPTSVPASAPVPIPPYLFPPVRAEHTSPTVRGFLRCRDIVLGPSGTALWIQPRAARTAHLTGYDVHASSAPVDEALDPDRLRPLSPSPGPSPGHAQGRTAESLCAAVFEGPLQRRCAEVGMRMRMGMAMGMRMGPAARTLWAQTREGCNWTAFDYDEETGRVALGSSDGSVTVLDLV</sequence>
<proteinExistence type="predicted"/>
<accession>A0A5C2SIF1</accession>
<dbReference type="OrthoDB" id="3034442at2759"/>
<evidence type="ECO:0000259" key="2">
    <source>
        <dbReference type="PROSITE" id="PS50181"/>
    </source>
</evidence>
<evidence type="ECO:0000313" key="4">
    <source>
        <dbReference type="Proteomes" id="UP000313359"/>
    </source>
</evidence>
<organism evidence="3 4">
    <name type="scientific">Lentinus tigrinus ALCF2SS1-6</name>
    <dbReference type="NCBI Taxonomy" id="1328759"/>
    <lineage>
        <taxon>Eukaryota</taxon>
        <taxon>Fungi</taxon>
        <taxon>Dikarya</taxon>
        <taxon>Basidiomycota</taxon>
        <taxon>Agaricomycotina</taxon>
        <taxon>Agaricomycetes</taxon>
        <taxon>Polyporales</taxon>
        <taxon>Polyporaceae</taxon>
        <taxon>Lentinus</taxon>
    </lineage>
</organism>
<feature type="region of interest" description="Disordered" evidence="1">
    <location>
        <begin position="374"/>
        <end position="413"/>
    </location>
</feature>
<keyword evidence="4" id="KW-1185">Reference proteome</keyword>
<dbReference type="Pfam" id="PF00646">
    <property type="entry name" value="F-box"/>
    <property type="match status" value="1"/>
</dbReference>
<feature type="domain" description="F-box" evidence="2">
    <location>
        <begin position="1"/>
        <end position="46"/>
    </location>
</feature>
<dbReference type="InterPro" id="IPR001810">
    <property type="entry name" value="F-box_dom"/>
</dbReference>
<reference evidence="3" key="1">
    <citation type="journal article" date="2018" name="Genome Biol. Evol.">
        <title>Genomics and development of Lentinus tigrinus, a white-rot wood-decaying mushroom with dimorphic fruiting bodies.</title>
        <authorList>
            <person name="Wu B."/>
            <person name="Xu Z."/>
            <person name="Knudson A."/>
            <person name="Carlson A."/>
            <person name="Chen N."/>
            <person name="Kovaka S."/>
            <person name="LaButti K."/>
            <person name="Lipzen A."/>
            <person name="Pennachio C."/>
            <person name="Riley R."/>
            <person name="Schakwitz W."/>
            <person name="Umezawa K."/>
            <person name="Ohm R.A."/>
            <person name="Grigoriev I.V."/>
            <person name="Nagy L.G."/>
            <person name="Gibbons J."/>
            <person name="Hibbett D."/>
        </authorList>
    </citation>
    <scope>NUCLEOTIDE SEQUENCE [LARGE SCALE GENOMIC DNA]</scope>
    <source>
        <strain evidence="3">ALCF2SS1-6</strain>
    </source>
</reference>
<feature type="compositionally biased region" description="Low complexity" evidence="1">
    <location>
        <begin position="393"/>
        <end position="413"/>
    </location>
</feature>
<dbReference type="PROSITE" id="PS50181">
    <property type="entry name" value="FBOX"/>
    <property type="match status" value="1"/>
</dbReference>
<gene>
    <name evidence="3" type="ORF">L227DRAFT_521638</name>
</gene>
<evidence type="ECO:0000313" key="3">
    <source>
        <dbReference type="EMBL" id="RPD63471.1"/>
    </source>
</evidence>
<dbReference type="InterPro" id="IPR036047">
    <property type="entry name" value="F-box-like_dom_sf"/>
</dbReference>
<dbReference type="Proteomes" id="UP000313359">
    <property type="component" value="Unassembled WGS sequence"/>
</dbReference>
<protein>
    <recommendedName>
        <fullName evidence="2">F-box domain-containing protein</fullName>
    </recommendedName>
</protein>
<dbReference type="EMBL" id="ML122256">
    <property type="protein sequence ID" value="RPD63471.1"/>
    <property type="molecule type" value="Genomic_DNA"/>
</dbReference>